<dbReference type="InterPro" id="IPR041664">
    <property type="entry name" value="AAA_16"/>
</dbReference>
<dbReference type="SUPFAM" id="SSF52540">
    <property type="entry name" value="P-loop containing nucleoside triphosphate hydrolases"/>
    <property type="match status" value="1"/>
</dbReference>
<evidence type="ECO:0000313" key="2">
    <source>
        <dbReference type="EMBL" id="SER85704.1"/>
    </source>
</evidence>
<gene>
    <name evidence="2" type="ORF">SAMN05661109_01167</name>
</gene>
<dbReference type="InterPro" id="IPR027417">
    <property type="entry name" value="P-loop_NTPase"/>
</dbReference>
<dbReference type="Proteomes" id="UP000198929">
    <property type="component" value="Unassembled WGS sequence"/>
</dbReference>
<sequence length="365" mass="39580">MLRNPFRPSFGTTPIVVAGREAVVAQVGIALQEGPGSPYRFTLISGARGAGKTVLLNLIEDEAARLGWHVVRIPASRDMLADLRDTELPLLLKQLGEKDQRTITAASIAGVGSVSTEVTPEHSPAPSLRRLLRRACELAEQSGSGVFLTKDELQSARPEDLHTLTDAIQNIVRDSLPIALSVAGLPFEIAELLALPGTTFLRRSVPIELDPIADDDVARTFQETAAEGGREFSPAAIQAAVDVTSGYAYLIQLIGSISFTLADTTTISESDLERSMPLVKERMGLQVHQPALRALPEREEAYLHAMVEIGTPARTSEIAERMGIPANQQTTYRRRLIERGLIRATGHGFVDFALPFLGDYLSTRA</sequence>
<dbReference type="AlphaFoldDB" id="A0A1H9SLA3"/>
<feature type="domain" description="Orc1-like AAA ATPase" evidence="1">
    <location>
        <begin position="17"/>
        <end position="169"/>
    </location>
</feature>
<keyword evidence="3" id="KW-1185">Reference proteome</keyword>
<evidence type="ECO:0000313" key="3">
    <source>
        <dbReference type="Proteomes" id="UP000198929"/>
    </source>
</evidence>
<dbReference type="PANTHER" id="PTHR34301">
    <property type="entry name" value="DNA-BINDING PROTEIN-RELATED"/>
    <property type="match status" value="1"/>
</dbReference>
<dbReference type="STRING" id="1121357.SAMN05661109_01167"/>
<accession>A0A1H9SLA3</accession>
<protein>
    <submittedName>
        <fullName evidence="2">Predicted ATPase, AAA+ ATPase superfamily</fullName>
    </submittedName>
</protein>
<dbReference type="Gene3D" id="3.40.50.300">
    <property type="entry name" value="P-loop containing nucleotide triphosphate hydrolases"/>
    <property type="match status" value="1"/>
</dbReference>
<reference evidence="3" key="1">
    <citation type="submission" date="2016-10" db="EMBL/GenBank/DDBJ databases">
        <authorList>
            <person name="Varghese N."/>
            <person name="Submissions S."/>
        </authorList>
    </citation>
    <scope>NUCLEOTIDE SEQUENCE [LARGE SCALE GENOMIC DNA]</scope>
    <source>
        <strain evidence="3">DSM 20524</strain>
    </source>
</reference>
<name>A0A1H9SLA3_9CORY</name>
<organism evidence="2 3">
    <name type="scientific">Corynebacterium cystitidis DSM 20524</name>
    <dbReference type="NCBI Taxonomy" id="1121357"/>
    <lineage>
        <taxon>Bacteria</taxon>
        <taxon>Bacillati</taxon>
        <taxon>Actinomycetota</taxon>
        <taxon>Actinomycetes</taxon>
        <taxon>Mycobacteriales</taxon>
        <taxon>Corynebacteriaceae</taxon>
        <taxon>Corynebacterium</taxon>
    </lineage>
</organism>
<evidence type="ECO:0000259" key="1">
    <source>
        <dbReference type="Pfam" id="PF13191"/>
    </source>
</evidence>
<dbReference type="Pfam" id="PF13191">
    <property type="entry name" value="AAA_16"/>
    <property type="match status" value="1"/>
</dbReference>
<dbReference type="PANTHER" id="PTHR34301:SF8">
    <property type="entry name" value="ATPASE DOMAIN-CONTAINING PROTEIN"/>
    <property type="match status" value="1"/>
</dbReference>
<proteinExistence type="predicted"/>
<dbReference type="EMBL" id="FOGQ01000004">
    <property type="protein sequence ID" value="SER85704.1"/>
    <property type="molecule type" value="Genomic_DNA"/>
</dbReference>